<protein>
    <recommendedName>
        <fullName evidence="5">Calcineurin-like phosphoesterase domain-containing protein</fullName>
    </recommendedName>
</protein>
<dbReference type="Gene3D" id="3.60.21.10">
    <property type="match status" value="1"/>
</dbReference>
<evidence type="ECO:0000256" key="2">
    <source>
        <dbReference type="ARBA" id="ARBA00022801"/>
    </source>
</evidence>
<dbReference type="Pfam" id="PF00149">
    <property type="entry name" value="Metallophos"/>
    <property type="match status" value="1"/>
</dbReference>
<dbReference type="PANTHER" id="PTHR42988:SF2">
    <property type="entry name" value="CYCLIC NUCLEOTIDE PHOSPHODIESTERASE CBUA0032-RELATED"/>
    <property type="match status" value="1"/>
</dbReference>
<dbReference type="Proteomes" id="UP000602004">
    <property type="component" value="Unassembled WGS sequence"/>
</dbReference>
<keyword evidence="3" id="KW-0408">Iron</keyword>
<evidence type="ECO:0000313" key="6">
    <source>
        <dbReference type="EMBL" id="GGC71280.1"/>
    </source>
</evidence>
<evidence type="ECO:0000259" key="5">
    <source>
        <dbReference type="Pfam" id="PF00149"/>
    </source>
</evidence>
<evidence type="ECO:0000313" key="7">
    <source>
        <dbReference type="Proteomes" id="UP000602004"/>
    </source>
</evidence>
<sequence>MLDSFEQNNVPFTSFVERLAMTCIAQISDIHVRPKGELYQDLVDSNAMLARAIAALNAVRPAPDLVIVTGDLVDEGRPAEYAMVRELLAALTPPYIVMPGNHDNRDHLQEAFADHPWLPRSGPLHFARDVGTVRLIALDTSVPDEHHGDA</sequence>
<gene>
    <name evidence="6" type="ORF">GCM10011400_69120</name>
</gene>
<organism evidence="6 7">
    <name type="scientific">Paraburkholderia caffeinilytica</name>
    <dbReference type="NCBI Taxonomy" id="1761016"/>
    <lineage>
        <taxon>Bacteria</taxon>
        <taxon>Pseudomonadati</taxon>
        <taxon>Pseudomonadota</taxon>
        <taxon>Betaproteobacteria</taxon>
        <taxon>Burkholderiales</taxon>
        <taxon>Burkholderiaceae</taxon>
        <taxon>Paraburkholderia</taxon>
    </lineage>
</organism>
<keyword evidence="2" id="KW-0378">Hydrolase</keyword>
<keyword evidence="7" id="KW-1185">Reference proteome</keyword>
<comment type="similarity">
    <text evidence="4">Belongs to the cyclic nucleotide phosphodiesterase class-III family.</text>
</comment>
<feature type="domain" description="Calcineurin-like phosphoesterase" evidence="5">
    <location>
        <begin position="24"/>
        <end position="118"/>
    </location>
</feature>
<dbReference type="EMBL" id="BMHL01000021">
    <property type="protein sequence ID" value="GGC71280.1"/>
    <property type="molecule type" value="Genomic_DNA"/>
</dbReference>
<dbReference type="InterPro" id="IPR004843">
    <property type="entry name" value="Calcineurin-like_PHP"/>
</dbReference>
<dbReference type="InterPro" id="IPR029052">
    <property type="entry name" value="Metallo-depent_PP-like"/>
</dbReference>
<evidence type="ECO:0000256" key="4">
    <source>
        <dbReference type="ARBA" id="ARBA00025742"/>
    </source>
</evidence>
<proteinExistence type="inferred from homology"/>
<keyword evidence="1" id="KW-0479">Metal-binding</keyword>
<dbReference type="PANTHER" id="PTHR42988">
    <property type="entry name" value="PHOSPHOHYDROLASE"/>
    <property type="match status" value="1"/>
</dbReference>
<name>A0ABQ1NCT5_9BURK</name>
<accession>A0ABQ1NCT5</accession>
<reference evidence="7" key="1">
    <citation type="journal article" date="2019" name="Int. J. Syst. Evol. Microbiol.">
        <title>The Global Catalogue of Microorganisms (GCM) 10K type strain sequencing project: providing services to taxonomists for standard genome sequencing and annotation.</title>
        <authorList>
            <consortium name="The Broad Institute Genomics Platform"/>
            <consortium name="The Broad Institute Genome Sequencing Center for Infectious Disease"/>
            <person name="Wu L."/>
            <person name="Ma J."/>
        </authorList>
    </citation>
    <scope>NUCLEOTIDE SEQUENCE [LARGE SCALE GENOMIC DNA]</scope>
    <source>
        <strain evidence="7">CGMCC 1.15103</strain>
    </source>
</reference>
<evidence type="ECO:0000256" key="3">
    <source>
        <dbReference type="ARBA" id="ARBA00023004"/>
    </source>
</evidence>
<evidence type="ECO:0000256" key="1">
    <source>
        <dbReference type="ARBA" id="ARBA00022723"/>
    </source>
</evidence>
<dbReference type="SUPFAM" id="SSF56300">
    <property type="entry name" value="Metallo-dependent phosphatases"/>
    <property type="match status" value="1"/>
</dbReference>
<dbReference type="InterPro" id="IPR050884">
    <property type="entry name" value="CNP_phosphodiesterase-III"/>
</dbReference>
<dbReference type="RefSeq" id="WP_229758399.1">
    <property type="nucleotide sequence ID" value="NZ_BMHL01000021.1"/>
</dbReference>
<comment type="caution">
    <text evidence="6">The sequence shown here is derived from an EMBL/GenBank/DDBJ whole genome shotgun (WGS) entry which is preliminary data.</text>
</comment>